<dbReference type="CDD" id="cd07177">
    <property type="entry name" value="terB_like"/>
    <property type="match status" value="1"/>
</dbReference>
<keyword evidence="2" id="KW-1133">Transmembrane helix</keyword>
<reference evidence="4 5" key="1">
    <citation type="submission" date="2020-01" db="EMBL/GenBank/DDBJ databases">
        <title>The draft genome sequence of Corallococcus exiguus DSM 14696.</title>
        <authorList>
            <person name="Zhang X."/>
            <person name="Zhu H."/>
        </authorList>
    </citation>
    <scope>NUCLEOTIDE SEQUENCE [LARGE SCALE GENOMIC DNA]</scope>
    <source>
        <strain evidence="4 5">DSM 14696</strain>
    </source>
</reference>
<dbReference type="Gene3D" id="3.10.450.240">
    <property type="match status" value="1"/>
</dbReference>
<dbReference type="EMBL" id="JAAAPK010000002">
    <property type="protein sequence ID" value="NBC40397.1"/>
    <property type="molecule type" value="Genomic_DNA"/>
</dbReference>
<evidence type="ECO:0000313" key="5">
    <source>
        <dbReference type="Proteomes" id="UP000537825"/>
    </source>
</evidence>
<evidence type="ECO:0000313" key="4">
    <source>
        <dbReference type="EMBL" id="NBC40397.1"/>
    </source>
</evidence>
<feature type="transmembrane region" description="Helical" evidence="2">
    <location>
        <begin position="60"/>
        <end position="91"/>
    </location>
</feature>
<keyword evidence="2" id="KW-0472">Membrane</keyword>
<dbReference type="SUPFAM" id="SSF54427">
    <property type="entry name" value="NTF2-like"/>
    <property type="match status" value="1"/>
</dbReference>
<dbReference type="InterPro" id="IPR029024">
    <property type="entry name" value="TerB-like"/>
</dbReference>
<dbReference type="InterPro" id="IPR032710">
    <property type="entry name" value="NTF2-like_dom_sf"/>
</dbReference>
<dbReference type="InterPro" id="IPR007379">
    <property type="entry name" value="Tim44-like_dom"/>
</dbReference>
<keyword evidence="2" id="KW-0812">Transmembrane</keyword>
<proteinExistence type="predicted"/>
<dbReference type="SMART" id="SM00978">
    <property type="entry name" value="Tim44"/>
    <property type="match status" value="1"/>
</dbReference>
<dbReference type="Proteomes" id="UP000537825">
    <property type="component" value="Unassembled WGS sequence"/>
</dbReference>
<evidence type="ECO:0000256" key="2">
    <source>
        <dbReference type="SAM" id="Phobius"/>
    </source>
</evidence>
<organism evidence="4 5">
    <name type="scientific">Corallococcus exiguus</name>
    <dbReference type="NCBI Taxonomy" id="83462"/>
    <lineage>
        <taxon>Bacteria</taxon>
        <taxon>Pseudomonadati</taxon>
        <taxon>Myxococcota</taxon>
        <taxon>Myxococcia</taxon>
        <taxon>Myxococcales</taxon>
        <taxon>Cystobacterineae</taxon>
        <taxon>Myxococcaceae</taxon>
        <taxon>Corallococcus</taxon>
    </lineage>
</organism>
<protein>
    <submittedName>
        <fullName evidence="4">TIM44-like domain-containing protein</fullName>
    </submittedName>
</protein>
<feature type="domain" description="Tim44-like" evidence="3">
    <location>
        <begin position="121"/>
        <end position="308"/>
    </location>
</feature>
<evidence type="ECO:0000259" key="3">
    <source>
        <dbReference type="SMART" id="SM00978"/>
    </source>
</evidence>
<gene>
    <name evidence="4" type="ORF">GTZ93_11230</name>
</gene>
<dbReference type="AlphaFoldDB" id="A0A7X5BTP4"/>
<dbReference type="Gene3D" id="1.10.3680.10">
    <property type="entry name" value="TerB-like"/>
    <property type="match status" value="1"/>
</dbReference>
<feature type="region of interest" description="Disordered" evidence="1">
    <location>
        <begin position="509"/>
        <end position="550"/>
    </location>
</feature>
<dbReference type="RefSeq" id="WP_139920198.1">
    <property type="nucleotide sequence ID" value="NZ_CBCSLE010000170.1"/>
</dbReference>
<evidence type="ECO:0000256" key="1">
    <source>
        <dbReference type="SAM" id="MobiDB-lite"/>
    </source>
</evidence>
<name>A0A7X5BTP4_9BACT</name>
<accession>A0A7X5BTP4</accession>
<dbReference type="Pfam" id="PF04280">
    <property type="entry name" value="Tim44"/>
    <property type="match status" value="1"/>
</dbReference>
<dbReference type="SUPFAM" id="SSF158682">
    <property type="entry name" value="TerB-like"/>
    <property type="match status" value="1"/>
</dbReference>
<sequence>MPSCSTAKRPWRWLPGLLTVSALLVLALPLVALARGGGGEHYTSGRDRNNGGGGGDGLPFWLIFDLIRLLFLYPKVTVPLLIIGGVAYWLYKRNLHPDATTRRALDQREAEVRTEVSGRDVQGWVNALKLKDPSFQLEPTLEKVRWLFIELQKSWFRRDMTPVRPFLSDATWQRFNVQLGLMQAQGVRDALADMKVLDVQLIGLHQTPWYDSIHVRVRASIRDTDVPANQTDAQAMAAASKVAPETFTEVWTFVRKPGAQTRIGEDLFQGKCPNCGAPYKGGASNTCEFCNAVVNSGNYDWTLSEITQGVEHVRHHKQVDGLMQARADDPALNLEMLEDRASLLFWKWIDAQSRNETQRLSKVANADALTKLNAELGQLAKQGRRRVFLECAVGAVDVRALEVHPESFDEAQVEIRWSARMGIGPANEKPPSLPTVPQRWVFTLLRRHGAKTNTDTGMSTDRCPQCNAPTTNSAANTCEFCGTVLGNGERDWVLASALPFESWNVHHAQRTSRNAARYQEARRSERGTVAPPPVDVGGHGNGDGVGDGDRVVTDVKERERLLYMMAAIAAADGEVSNAERRLLKLCAERWSVSWANVEMALNAGPQLFERLVPRGSPEAEVFLRHIVEMALVDGRIDRKERKMLQIAAQHLGLEEKLPALLGDH</sequence>
<keyword evidence="5" id="KW-1185">Reference proteome</keyword>
<comment type="caution">
    <text evidence="4">The sequence shown here is derived from an EMBL/GenBank/DDBJ whole genome shotgun (WGS) entry which is preliminary data.</text>
</comment>